<keyword evidence="11" id="KW-0408">Iron</keyword>
<dbReference type="EMBL" id="MAAO01000002">
    <property type="protein sequence ID" value="OUR99569.1"/>
    <property type="molecule type" value="Genomic_DNA"/>
</dbReference>
<keyword evidence="7 15" id="KW-0489">Methyltransferase</keyword>
<sequence length="344" mass="38934">MKKSFYGLNFADLENLLIENKLNPTAAALLYTWHYKKKQTSQCLDNVSKKTIKFLEENIHFDLPVIDTVSEAEDSTVKFLVKLNDGKKVESVLIPFHNKYSICISSQVGCAMNCSFCFTGTQGLKRNLLTEEIVGQFLVAWHWLAKNRPGQERILNIVFMGQGEPLHNFDHVKKACEIFLSSHGTSVGHQKITISTSGYIPGLKRWKDEIPGVNLALSLHSPFEEKRNELIPINKKYPLAEVLEYLDAIPLKKKQFVTYEYLLIAGFNDSDIDAHKTGELIQGKKAYINLIPFNPFPGTKYKRPSYEQVGRFKEILDTYKIPTIIRGTKGDDVLAACGQLNTAT</sequence>
<keyword evidence="6" id="KW-0698">rRNA processing</keyword>
<keyword evidence="5" id="KW-0963">Cytoplasm</keyword>
<evidence type="ECO:0000256" key="10">
    <source>
        <dbReference type="ARBA" id="ARBA00022723"/>
    </source>
</evidence>
<reference evidence="16" key="1">
    <citation type="journal article" date="2017" name="Proc. Natl. Acad. Sci. U.S.A.">
        <title>Simulation of Deepwater Horizon oil plume reveals substrate specialization within a complex community of hydrocarbon-degraders.</title>
        <authorList>
            <person name="Hu P."/>
            <person name="Dubinsky E.A."/>
            <person name="Probst A.J."/>
            <person name="Wang J."/>
            <person name="Sieber C.M.K."/>
            <person name="Tom L.M."/>
            <person name="Gardinali P."/>
            <person name="Banfield J.F."/>
            <person name="Atlas R.M."/>
            <person name="Andersen G.L."/>
        </authorList>
    </citation>
    <scope>NUCLEOTIDE SEQUENCE [LARGE SCALE GENOMIC DNA]</scope>
</reference>
<protein>
    <submittedName>
        <fullName evidence="15">23S rRNA (Adenine(2503)-C(2))-methyltransferase</fullName>
    </submittedName>
</protein>
<comment type="caution">
    <text evidence="15">The sequence shown here is derived from an EMBL/GenBank/DDBJ whole genome shotgun (WGS) entry which is preliminary data.</text>
</comment>
<dbReference type="GO" id="GO:0030488">
    <property type="term" value="P:tRNA methylation"/>
    <property type="evidence" value="ECO:0007669"/>
    <property type="project" value="InterPro"/>
</dbReference>
<evidence type="ECO:0000256" key="6">
    <source>
        <dbReference type="ARBA" id="ARBA00022552"/>
    </source>
</evidence>
<keyword evidence="10" id="KW-0479">Metal-binding</keyword>
<dbReference type="SFLD" id="SFLDG01062">
    <property type="entry name" value="methyltransferase_(Class_A)"/>
    <property type="match status" value="1"/>
</dbReference>
<dbReference type="SFLD" id="SFLDF00275">
    <property type="entry name" value="adenosine_C2_methyltransferase"/>
    <property type="match status" value="1"/>
</dbReference>
<keyword evidence="13" id="KW-1015">Disulfide bond</keyword>
<evidence type="ECO:0000256" key="8">
    <source>
        <dbReference type="ARBA" id="ARBA00022679"/>
    </source>
</evidence>
<dbReference type="PANTHER" id="PTHR30544">
    <property type="entry name" value="23S RRNA METHYLTRANSFERASE"/>
    <property type="match status" value="1"/>
</dbReference>
<keyword evidence="8 15" id="KW-0808">Transferase</keyword>
<dbReference type="SUPFAM" id="SSF102114">
    <property type="entry name" value="Radical SAM enzymes"/>
    <property type="match status" value="1"/>
</dbReference>
<evidence type="ECO:0000256" key="12">
    <source>
        <dbReference type="ARBA" id="ARBA00023014"/>
    </source>
</evidence>
<evidence type="ECO:0000256" key="9">
    <source>
        <dbReference type="ARBA" id="ARBA00022691"/>
    </source>
</evidence>
<evidence type="ECO:0000256" key="13">
    <source>
        <dbReference type="ARBA" id="ARBA00023157"/>
    </source>
</evidence>
<dbReference type="CDD" id="cd01335">
    <property type="entry name" value="Radical_SAM"/>
    <property type="match status" value="1"/>
</dbReference>
<dbReference type="AlphaFoldDB" id="A0A1Y5FBW6"/>
<keyword evidence="12" id="KW-0411">Iron-sulfur</keyword>
<evidence type="ECO:0000259" key="14">
    <source>
        <dbReference type="PROSITE" id="PS51918"/>
    </source>
</evidence>
<dbReference type="GO" id="GO:0051539">
    <property type="term" value="F:4 iron, 4 sulfur cluster binding"/>
    <property type="evidence" value="ECO:0007669"/>
    <property type="project" value="UniProtKB-KW"/>
</dbReference>
<organism evidence="15 16">
    <name type="scientific">Halobacteriovorax marinus</name>
    <dbReference type="NCBI Taxonomy" id="97084"/>
    <lineage>
        <taxon>Bacteria</taxon>
        <taxon>Pseudomonadati</taxon>
        <taxon>Bdellovibrionota</taxon>
        <taxon>Bacteriovoracia</taxon>
        <taxon>Bacteriovoracales</taxon>
        <taxon>Halobacteriovoraceae</taxon>
        <taxon>Halobacteriovorax</taxon>
    </lineage>
</organism>
<dbReference type="Pfam" id="PF04055">
    <property type="entry name" value="Radical_SAM"/>
    <property type="match status" value="1"/>
</dbReference>
<evidence type="ECO:0000313" key="15">
    <source>
        <dbReference type="EMBL" id="OUR99569.1"/>
    </source>
</evidence>
<gene>
    <name evidence="15" type="ORF">A9Q84_00685</name>
</gene>
<dbReference type="PANTHER" id="PTHR30544:SF5">
    <property type="entry name" value="RADICAL SAM CORE DOMAIN-CONTAINING PROTEIN"/>
    <property type="match status" value="1"/>
</dbReference>
<dbReference type="InterPro" id="IPR013785">
    <property type="entry name" value="Aldolase_TIM"/>
</dbReference>
<evidence type="ECO:0000256" key="1">
    <source>
        <dbReference type="ARBA" id="ARBA00001966"/>
    </source>
</evidence>
<accession>A0A1Y5FBW6</accession>
<dbReference type="InterPro" id="IPR040072">
    <property type="entry name" value="Methyltransferase_A"/>
</dbReference>
<dbReference type="PROSITE" id="PS51918">
    <property type="entry name" value="RADICAL_SAM"/>
    <property type="match status" value="1"/>
</dbReference>
<dbReference type="SFLD" id="SFLDS00029">
    <property type="entry name" value="Radical_SAM"/>
    <property type="match status" value="1"/>
</dbReference>
<evidence type="ECO:0000256" key="3">
    <source>
        <dbReference type="ARBA" id="ARBA00007544"/>
    </source>
</evidence>
<proteinExistence type="inferred from homology"/>
<dbReference type="InterPro" id="IPR027492">
    <property type="entry name" value="RNA_MTrfase_RlmN"/>
</dbReference>
<name>A0A1Y5FBW6_9BACT</name>
<keyword evidence="9" id="KW-0949">S-adenosyl-L-methionine</keyword>
<evidence type="ECO:0000313" key="16">
    <source>
        <dbReference type="Proteomes" id="UP000196531"/>
    </source>
</evidence>
<dbReference type="GO" id="GO:0008173">
    <property type="term" value="F:RNA methyltransferase activity"/>
    <property type="evidence" value="ECO:0007669"/>
    <property type="project" value="InterPro"/>
</dbReference>
<dbReference type="GO" id="GO:0070475">
    <property type="term" value="P:rRNA base methylation"/>
    <property type="evidence" value="ECO:0007669"/>
    <property type="project" value="InterPro"/>
</dbReference>
<dbReference type="PIRSF" id="PIRSF006004">
    <property type="entry name" value="CHP00048"/>
    <property type="match status" value="1"/>
</dbReference>
<keyword evidence="4" id="KW-0004">4Fe-4S</keyword>
<dbReference type="NCBIfam" id="TIGR00048">
    <property type="entry name" value="rRNA_mod_RlmN"/>
    <property type="match status" value="1"/>
</dbReference>
<evidence type="ECO:0000256" key="2">
    <source>
        <dbReference type="ARBA" id="ARBA00004496"/>
    </source>
</evidence>
<evidence type="ECO:0000256" key="11">
    <source>
        <dbReference type="ARBA" id="ARBA00023004"/>
    </source>
</evidence>
<feature type="domain" description="Radical SAM core" evidence="14">
    <location>
        <begin position="96"/>
        <end position="331"/>
    </location>
</feature>
<dbReference type="GO" id="GO:0005737">
    <property type="term" value="C:cytoplasm"/>
    <property type="evidence" value="ECO:0007669"/>
    <property type="project" value="UniProtKB-SubCell"/>
</dbReference>
<evidence type="ECO:0000256" key="5">
    <source>
        <dbReference type="ARBA" id="ARBA00022490"/>
    </source>
</evidence>
<dbReference type="InterPro" id="IPR058240">
    <property type="entry name" value="rSAM_sf"/>
</dbReference>
<comment type="similarity">
    <text evidence="3">Belongs to the radical SAM superfamily. RlmN family.</text>
</comment>
<comment type="subcellular location">
    <subcellularLocation>
        <location evidence="2">Cytoplasm</location>
    </subcellularLocation>
</comment>
<dbReference type="InterPro" id="IPR004383">
    <property type="entry name" value="rRNA_lsu_MTrfase_RlmN/Cfr"/>
</dbReference>
<comment type="cofactor">
    <cofactor evidence="1">
        <name>[4Fe-4S] cluster</name>
        <dbReference type="ChEBI" id="CHEBI:49883"/>
    </cofactor>
</comment>
<dbReference type="Gene3D" id="3.20.20.70">
    <property type="entry name" value="Aldolase class I"/>
    <property type="match status" value="1"/>
</dbReference>
<dbReference type="Proteomes" id="UP000196531">
    <property type="component" value="Unassembled WGS sequence"/>
</dbReference>
<evidence type="ECO:0000256" key="7">
    <source>
        <dbReference type="ARBA" id="ARBA00022603"/>
    </source>
</evidence>
<dbReference type="InterPro" id="IPR007197">
    <property type="entry name" value="rSAM"/>
</dbReference>
<evidence type="ECO:0000256" key="4">
    <source>
        <dbReference type="ARBA" id="ARBA00022485"/>
    </source>
</evidence>
<dbReference type="GO" id="GO:0046872">
    <property type="term" value="F:metal ion binding"/>
    <property type="evidence" value="ECO:0007669"/>
    <property type="project" value="UniProtKB-KW"/>
</dbReference>